<evidence type="ECO:0000313" key="1">
    <source>
        <dbReference type="EMBL" id="MUN36762.1"/>
    </source>
</evidence>
<sequence>MSADELTSLHRSGRVPAEFPRVPRLLDGATPDELARAGRLLAAVDPGEVLREHPGTPVLKAAVTGHGTLSGLVPSLTAELARHGTLLRPAASDFDSYVFDLSDPEGFAGDADVVLCVLDHDIVTGELPVPWKVTDLERVLAEKVSLVAGLAGRFAAASRATLVLNTLPLPRSVPAQLVDHRSRALAGAAWREANARLLRLTAEHSGVVVIDLDPLTAEGVPVTDPRLGVYAKAHLAPGLLAAYAREVGHLARHLTGRGKKCLVLDLDDTVWGGILGEDGAEGIEVGHSPRGEAFTAFQRVAKQITAQGVLLAAVSKNDLEPVREVLRDHPGMVLREEDFVRVVANWRPKHDNLRELAADLNIGVDAFVFADDSPYERGLVRRELPGVAVVDLDREPAGHPGALLADGWFDTVELSDEDHARPARYRQEMARRDFLESFDSIEEYLRELGVTVRMARAASRELPRLSQITLRTNQFNLTTRRLRQADVEALAADPRAFPLAVHASDRMGDNGVVGAVFARRDGGTVHIDNFLLSCRVFSRGIEQACLAALLRHAKDTGAAEVRASYRPSAKNGKVADFYPRSGFVPVAEDEDGTHFRHDLAELPEPPEHVRLTTDFEGTPS</sequence>
<dbReference type="InterPro" id="IPR016181">
    <property type="entry name" value="Acyl_CoA_acyltransferase"/>
</dbReference>
<protein>
    <submittedName>
        <fullName evidence="1">HAD-IIIC family phosphatase</fullName>
    </submittedName>
</protein>
<dbReference type="Proteomes" id="UP000432015">
    <property type="component" value="Unassembled WGS sequence"/>
</dbReference>
<dbReference type="InterPro" id="IPR023214">
    <property type="entry name" value="HAD_sf"/>
</dbReference>
<dbReference type="RefSeq" id="WP_156215825.1">
    <property type="nucleotide sequence ID" value="NZ_WOFH01000003.1"/>
</dbReference>
<accession>A0A7K1KX33</accession>
<proteinExistence type="predicted"/>
<dbReference type="SUPFAM" id="SSF55729">
    <property type="entry name" value="Acyl-CoA N-acyltransferases (Nat)"/>
    <property type="match status" value="1"/>
</dbReference>
<dbReference type="InterPro" id="IPR010037">
    <property type="entry name" value="FkbH_domain"/>
</dbReference>
<gene>
    <name evidence="1" type="ORF">GNZ18_09155</name>
</gene>
<reference evidence="1 2" key="1">
    <citation type="submission" date="2019-11" db="EMBL/GenBank/DDBJ databases">
        <authorList>
            <person name="Cao P."/>
        </authorList>
    </citation>
    <scope>NUCLEOTIDE SEQUENCE [LARGE SCALE GENOMIC DNA]</scope>
    <source>
        <strain evidence="1 2">NEAU-AAG5</strain>
    </source>
</reference>
<dbReference type="Gene3D" id="3.40.50.1110">
    <property type="entry name" value="SGNH hydrolase"/>
    <property type="match status" value="1"/>
</dbReference>
<evidence type="ECO:0000313" key="2">
    <source>
        <dbReference type="Proteomes" id="UP000432015"/>
    </source>
</evidence>
<dbReference type="EMBL" id="WOFH01000003">
    <property type="protein sequence ID" value="MUN36762.1"/>
    <property type="molecule type" value="Genomic_DNA"/>
</dbReference>
<comment type="caution">
    <text evidence="1">The sequence shown here is derived from an EMBL/GenBank/DDBJ whole genome shotgun (WGS) entry which is preliminary data.</text>
</comment>
<keyword evidence="2" id="KW-1185">Reference proteome</keyword>
<dbReference type="InterPro" id="IPR036412">
    <property type="entry name" value="HAD-like_sf"/>
</dbReference>
<dbReference type="InterPro" id="IPR036514">
    <property type="entry name" value="SGNH_hydro_sf"/>
</dbReference>
<dbReference type="AlphaFoldDB" id="A0A7K1KX33"/>
<organism evidence="1 2">
    <name type="scientific">Actinomadura litoris</name>
    <dbReference type="NCBI Taxonomy" id="2678616"/>
    <lineage>
        <taxon>Bacteria</taxon>
        <taxon>Bacillati</taxon>
        <taxon>Actinomycetota</taxon>
        <taxon>Actinomycetes</taxon>
        <taxon>Streptosporangiales</taxon>
        <taxon>Thermomonosporaceae</taxon>
        <taxon>Actinomadura</taxon>
    </lineage>
</organism>
<dbReference type="Gene3D" id="3.40.50.1000">
    <property type="entry name" value="HAD superfamily/HAD-like"/>
    <property type="match status" value="1"/>
</dbReference>
<dbReference type="InterPro" id="IPR010033">
    <property type="entry name" value="HAD_SF_ppase_IIIC"/>
</dbReference>
<dbReference type="Gene3D" id="3.40.630.30">
    <property type="match status" value="1"/>
</dbReference>
<dbReference type="SUPFAM" id="SSF56784">
    <property type="entry name" value="HAD-like"/>
    <property type="match status" value="1"/>
</dbReference>
<name>A0A7K1KX33_9ACTN</name>
<dbReference type="NCBIfam" id="TIGR01681">
    <property type="entry name" value="HAD-SF-IIIC"/>
    <property type="match status" value="1"/>
</dbReference>
<dbReference type="NCBIfam" id="TIGR01686">
    <property type="entry name" value="FkbH"/>
    <property type="match status" value="1"/>
</dbReference>